<dbReference type="Gene3D" id="2.170.130.10">
    <property type="entry name" value="TonB-dependent receptor, plug domain"/>
    <property type="match status" value="1"/>
</dbReference>
<dbReference type="Proteomes" id="UP000198670">
    <property type="component" value="Unassembled WGS sequence"/>
</dbReference>
<dbReference type="Gene3D" id="2.40.170.20">
    <property type="entry name" value="TonB-dependent receptor, beta-barrel domain"/>
    <property type="match status" value="1"/>
</dbReference>
<keyword evidence="7 8" id="KW-0998">Cell outer membrane</keyword>
<evidence type="ECO:0000256" key="6">
    <source>
        <dbReference type="ARBA" id="ARBA00023136"/>
    </source>
</evidence>
<evidence type="ECO:0000259" key="11">
    <source>
        <dbReference type="Pfam" id="PF07715"/>
    </source>
</evidence>
<gene>
    <name evidence="12" type="ORF">SAMN05444682_10914</name>
</gene>
<dbReference type="InterPro" id="IPR012910">
    <property type="entry name" value="Plug_dom"/>
</dbReference>
<reference evidence="12 13" key="1">
    <citation type="submission" date="2016-10" db="EMBL/GenBank/DDBJ databases">
        <authorList>
            <person name="de Groot N.N."/>
        </authorList>
    </citation>
    <scope>NUCLEOTIDE SEQUENCE [LARGE SCALE GENOMIC DNA]</scope>
    <source>
        <strain evidence="12 13">RK1</strain>
    </source>
</reference>
<proteinExistence type="inferred from homology"/>
<comment type="subcellular location">
    <subcellularLocation>
        <location evidence="1 8">Cell outer membrane</location>
        <topology evidence="1 8">Multi-pass membrane protein</topology>
    </subcellularLocation>
</comment>
<organism evidence="12 13">
    <name type="scientific">Parapedobacter indicus</name>
    <dbReference type="NCBI Taxonomy" id="1477437"/>
    <lineage>
        <taxon>Bacteria</taxon>
        <taxon>Pseudomonadati</taxon>
        <taxon>Bacteroidota</taxon>
        <taxon>Sphingobacteriia</taxon>
        <taxon>Sphingobacteriales</taxon>
        <taxon>Sphingobacteriaceae</taxon>
        <taxon>Parapedobacter</taxon>
    </lineage>
</organism>
<dbReference type="GO" id="GO:0009279">
    <property type="term" value="C:cell outer membrane"/>
    <property type="evidence" value="ECO:0007669"/>
    <property type="project" value="UniProtKB-SubCell"/>
</dbReference>
<dbReference type="InterPro" id="IPR000531">
    <property type="entry name" value="Beta-barrel_TonB"/>
</dbReference>
<feature type="domain" description="TonB-dependent receptor-like beta-barrel" evidence="10">
    <location>
        <begin position="419"/>
        <end position="992"/>
    </location>
</feature>
<dbReference type="InterPro" id="IPR023996">
    <property type="entry name" value="TonB-dep_OMP_SusC/RagA"/>
</dbReference>
<evidence type="ECO:0000259" key="10">
    <source>
        <dbReference type="Pfam" id="PF00593"/>
    </source>
</evidence>
<comment type="similarity">
    <text evidence="8 9">Belongs to the TonB-dependent receptor family.</text>
</comment>
<dbReference type="FunFam" id="2.170.130.10:FF:000008">
    <property type="entry name" value="SusC/RagA family TonB-linked outer membrane protein"/>
    <property type="match status" value="1"/>
</dbReference>
<dbReference type="Gene3D" id="2.60.40.1120">
    <property type="entry name" value="Carboxypeptidase-like, regulatory domain"/>
    <property type="match status" value="1"/>
</dbReference>
<keyword evidence="5 9" id="KW-0798">TonB box</keyword>
<dbReference type="STRING" id="1477437.SAMN05444682_10914"/>
<dbReference type="PROSITE" id="PS52016">
    <property type="entry name" value="TONB_DEPENDENT_REC_3"/>
    <property type="match status" value="1"/>
</dbReference>
<dbReference type="AlphaFoldDB" id="A0A1I3QLL1"/>
<dbReference type="InterPro" id="IPR039426">
    <property type="entry name" value="TonB-dep_rcpt-like"/>
</dbReference>
<feature type="domain" description="TonB-dependent receptor plug" evidence="11">
    <location>
        <begin position="123"/>
        <end position="230"/>
    </location>
</feature>
<dbReference type="EMBL" id="FOQO01000009">
    <property type="protein sequence ID" value="SFJ34066.1"/>
    <property type="molecule type" value="Genomic_DNA"/>
</dbReference>
<dbReference type="Pfam" id="PF07715">
    <property type="entry name" value="Plug"/>
    <property type="match status" value="1"/>
</dbReference>
<dbReference type="NCBIfam" id="TIGR04056">
    <property type="entry name" value="OMP_RagA_SusC"/>
    <property type="match status" value="1"/>
</dbReference>
<dbReference type="Pfam" id="PF13715">
    <property type="entry name" value="CarbopepD_reg_2"/>
    <property type="match status" value="1"/>
</dbReference>
<evidence type="ECO:0000256" key="3">
    <source>
        <dbReference type="ARBA" id="ARBA00022452"/>
    </source>
</evidence>
<dbReference type="OrthoDB" id="9768177at2"/>
<keyword evidence="6 8" id="KW-0472">Membrane</keyword>
<keyword evidence="4 8" id="KW-0812">Transmembrane</keyword>
<evidence type="ECO:0000256" key="8">
    <source>
        <dbReference type="PROSITE-ProRule" id="PRU01360"/>
    </source>
</evidence>
<keyword evidence="3 8" id="KW-1134">Transmembrane beta strand</keyword>
<keyword evidence="2 8" id="KW-0813">Transport</keyword>
<evidence type="ECO:0000256" key="7">
    <source>
        <dbReference type="ARBA" id="ARBA00023237"/>
    </source>
</evidence>
<dbReference type="InterPro" id="IPR037066">
    <property type="entry name" value="Plug_dom_sf"/>
</dbReference>
<dbReference type="NCBIfam" id="TIGR04057">
    <property type="entry name" value="SusC_RagA_signa"/>
    <property type="match status" value="1"/>
</dbReference>
<protein>
    <submittedName>
        <fullName evidence="12">TonB-linked outer membrane protein, SusC/RagA family</fullName>
    </submittedName>
</protein>
<evidence type="ECO:0000256" key="9">
    <source>
        <dbReference type="RuleBase" id="RU003357"/>
    </source>
</evidence>
<dbReference type="Pfam" id="PF00593">
    <property type="entry name" value="TonB_dep_Rec_b-barrel"/>
    <property type="match status" value="1"/>
</dbReference>
<dbReference type="InterPro" id="IPR023997">
    <property type="entry name" value="TonB-dep_OMP_SusC/RagA_CS"/>
</dbReference>
<name>A0A1I3QLL1_9SPHI</name>
<evidence type="ECO:0000256" key="5">
    <source>
        <dbReference type="ARBA" id="ARBA00023077"/>
    </source>
</evidence>
<dbReference type="InterPro" id="IPR036942">
    <property type="entry name" value="Beta-barrel_TonB_sf"/>
</dbReference>
<evidence type="ECO:0000313" key="13">
    <source>
        <dbReference type="Proteomes" id="UP000198670"/>
    </source>
</evidence>
<dbReference type="SUPFAM" id="SSF49464">
    <property type="entry name" value="Carboxypeptidase regulatory domain-like"/>
    <property type="match status" value="1"/>
</dbReference>
<evidence type="ECO:0000313" key="12">
    <source>
        <dbReference type="EMBL" id="SFJ34066.1"/>
    </source>
</evidence>
<dbReference type="InterPro" id="IPR008969">
    <property type="entry name" value="CarboxyPept-like_regulatory"/>
</dbReference>
<keyword evidence="13" id="KW-1185">Reference proteome</keyword>
<evidence type="ECO:0000256" key="4">
    <source>
        <dbReference type="ARBA" id="ARBA00022692"/>
    </source>
</evidence>
<evidence type="ECO:0000256" key="1">
    <source>
        <dbReference type="ARBA" id="ARBA00004571"/>
    </source>
</evidence>
<dbReference type="SUPFAM" id="SSF56935">
    <property type="entry name" value="Porins"/>
    <property type="match status" value="1"/>
</dbReference>
<accession>A0A1I3QLL1</accession>
<evidence type="ECO:0000256" key="2">
    <source>
        <dbReference type="ARBA" id="ARBA00022448"/>
    </source>
</evidence>
<sequence>MNVKITFYLDWRNTLIVLIAILFTVVAGYAQPITVSGKVTSEGTGEPLPGVSVSIKGEQATTQTDSQGDYQMAVPPGTTLIFRLIGYTDRELVTSGSTLNVTLSETSSELEEVVVVGYNTVKKSDLTGAVASIGAEQVRRMPVANALQAMQGMVSGVDITSNERPGEMGSILIRGARSLSASNSPLYVVDGIPLAAGGIEALNPSDIESIDVLKDASATAIYGSRGANGVIMVTTKRGKEGRLSLNYLAVTTIENMQDRMEMMNAAEYIEFRRDAYRRLPETNANRYPEIPTQQQDERIFGSDSYGWANVAKGWQNGTWDGSLVPTTNWTDMVLKTGVTHDHSLNASGGTDKMQAYGSFGYLNQGGTVLGQDYQRYTGKFTVDLTPVSWFKFGGSLAATHGDQNYGYQGSGSTGAANLYFAAQGMLPYAVPFDDNGNRINLPGGDVNIRNPIGDDKYTINERRILRTLGNVYAEVNLLEGLKYRMNFGPDFYQWRNGRWMDEHAAERGAGEPGSTNYAQLNNTMRFSWTLDNLLYFDRVFADKHNVGITLLQSATANRTETSTMTATDLPWNSQRWYQLNSVSELDGFGSHLTESQLLSYMARANYGFNDRYLLTASIRWDGASQLAEGNKWDLFPSAAVAWRMDQESFMESVDWINQFKWRIGFGSTGNAAIDPYFTKGGVQTLYYTWGSLVEPGYVSSDASLANPAPMANLDLGWERTTQWNFGLDFGFFRSRINGALDFYLSRTSDLLLQMSIPSLTGYTSTWANVGATANKGVDLTLNTVNIEKRDFRWTSNLNFTASRDRIVELSNGKLDDVNNLWFIDDRLSVYYDFVKEGIWQNTAEDLAEIEKFNTNGHAFRPGDVRVADLDGDYRIDANHDRQIVGHSAPRWTAGFNNSLSYKNWDLTFFIFGRFGFTTLGGGEYLQGRFAQRRLDYWRPDNPTNEYPAPNYGNAGGDPYRTSMNYQDGSFIKLRNVSLGYTLPATISNRLRLNTLKIYAQAMNPGLLYANVDWIDPDLGGSTFNRGIVFGLNVGF</sequence>